<keyword evidence="1" id="KW-0732">Signal</keyword>
<comment type="caution">
    <text evidence="2">The sequence shown here is derived from an EMBL/GenBank/DDBJ whole genome shotgun (WGS) entry which is preliminary data.</text>
</comment>
<sequence>MPVILQVACALAALLCTLACASPQRADESPEKETGIELYELLIFAKKFNEITLYLSVKYARLFSIML</sequence>
<evidence type="ECO:0000313" key="2">
    <source>
        <dbReference type="EMBL" id="POE28278.1"/>
    </source>
</evidence>
<dbReference type="EMBL" id="MTAO01000002">
    <property type="protein sequence ID" value="POE28278.1"/>
    <property type="molecule type" value="Genomic_DNA"/>
</dbReference>
<name>A0ABD6VTQ9_9GAMM</name>
<dbReference type="KEGG" id="pcv:BCS7_09630"/>
<feature type="signal peptide" evidence="1">
    <location>
        <begin position="1"/>
        <end position="21"/>
    </location>
</feature>
<dbReference type="Proteomes" id="UP000237274">
    <property type="component" value="Unassembled WGS sequence"/>
</dbReference>
<protein>
    <submittedName>
        <fullName evidence="2">Uncharacterized protein</fullName>
    </submittedName>
</protein>
<gene>
    <name evidence="2" type="ORF">BV926_04165</name>
</gene>
<proteinExistence type="predicted"/>
<evidence type="ECO:0000256" key="1">
    <source>
        <dbReference type="SAM" id="SignalP"/>
    </source>
</evidence>
<feature type="chain" id="PRO_5044788437" evidence="1">
    <location>
        <begin position="22"/>
        <end position="67"/>
    </location>
</feature>
<organism evidence="2 3">
    <name type="scientific">Pectobacterium odoriferum</name>
    <dbReference type="NCBI Taxonomy" id="78398"/>
    <lineage>
        <taxon>Bacteria</taxon>
        <taxon>Pseudomonadati</taxon>
        <taxon>Pseudomonadota</taxon>
        <taxon>Gammaproteobacteria</taxon>
        <taxon>Enterobacterales</taxon>
        <taxon>Pectobacteriaceae</taxon>
        <taxon>Pectobacterium</taxon>
    </lineage>
</organism>
<reference evidence="2 3" key="1">
    <citation type="submission" date="2017-01" db="EMBL/GenBank/DDBJ databases">
        <title>Comparative Genomics of 38 Pectobacterium strains comprising three species revealed the characteristics of Pectobacterium carotovorum.</title>
        <authorList>
            <person name="Xie H."/>
            <person name="Ma Y."/>
            <person name="Li X."/>
        </authorList>
    </citation>
    <scope>NUCLEOTIDE SEQUENCE [LARGE SCALE GENOMIC DNA]</scope>
    <source>
        <strain evidence="2 3">Q142</strain>
    </source>
</reference>
<accession>A0ABD6VTQ9</accession>
<dbReference type="AlphaFoldDB" id="A0ABD6VTQ9"/>
<evidence type="ECO:0000313" key="3">
    <source>
        <dbReference type="Proteomes" id="UP000237274"/>
    </source>
</evidence>